<feature type="chain" id="PRO_5021736559" description="3-keto-alpha-glucoside-1,2-lyase/3-keto-2-hydroxy-glucal hydratase domain-containing protein" evidence="1">
    <location>
        <begin position="25"/>
        <end position="260"/>
    </location>
</feature>
<evidence type="ECO:0000256" key="1">
    <source>
        <dbReference type="SAM" id="SignalP"/>
    </source>
</evidence>
<accession>A0A517WZ07</accession>
<dbReference type="Proteomes" id="UP000318384">
    <property type="component" value="Chromosome"/>
</dbReference>
<dbReference type="Gene3D" id="2.60.120.560">
    <property type="entry name" value="Exo-inulinase, domain 1"/>
    <property type="match status" value="1"/>
</dbReference>
<evidence type="ECO:0000259" key="2">
    <source>
        <dbReference type="Pfam" id="PF06439"/>
    </source>
</evidence>
<feature type="domain" description="3-keto-alpha-glucoside-1,2-lyase/3-keto-2-hydroxy-glucal hydratase" evidence="2">
    <location>
        <begin position="38"/>
        <end position="215"/>
    </location>
</feature>
<dbReference type="OrthoDB" id="9814708at2"/>
<dbReference type="RefSeq" id="WP_145178188.1">
    <property type="nucleotide sequence ID" value="NZ_CP037422.1"/>
</dbReference>
<organism evidence="3 4">
    <name type="scientific">Gimesia aquarii</name>
    <dbReference type="NCBI Taxonomy" id="2527964"/>
    <lineage>
        <taxon>Bacteria</taxon>
        <taxon>Pseudomonadati</taxon>
        <taxon>Planctomycetota</taxon>
        <taxon>Planctomycetia</taxon>
        <taxon>Planctomycetales</taxon>
        <taxon>Planctomycetaceae</taxon>
        <taxon>Gimesia</taxon>
    </lineage>
</organism>
<dbReference type="AlphaFoldDB" id="A0A517WZ07"/>
<dbReference type="GO" id="GO:0016787">
    <property type="term" value="F:hydrolase activity"/>
    <property type="evidence" value="ECO:0007669"/>
    <property type="project" value="InterPro"/>
</dbReference>
<dbReference type="Pfam" id="PF06439">
    <property type="entry name" value="3keto-disac_hyd"/>
    <property type="match status" value="1"/>
</dbReference>
<gene>
    <name evidence="3" type="ORF">V202x_39030</name>
</gene>
<name>A0A517WZ07_9PLAN</name>
<keyword evidence="1" id="KW-0732">Signal</keyword>
<evidence type="ECO:0000313" key="4">
    <source>
        <dbReference type="Proteomes" id="UP000318384"/>
    </source>
</evidence>
<keyword evidence="4" id="KW-1185">Reference proteome</keyword>
<dbReference type="EMBL" id="CP037422">
    <property type="protein sequence ID" value="QDU10492.1"/>
    <property type="molecule type" value="Genomic_DNA"/>
</dbReference>
<reference evidence="3 4" key="1">
    <citation type="submission" date="2019-03" db="EMBL/GenBank/DDBJ databases">
        <title>Deep-cultivation of Planctomycetes and their phenomic and genomic characterization uncovers novel biology.</title>
        <authorList>
            <person name="Wiegand S."/>
            <person name="Jogler M."/>
            <person name="Boedeker C."/>
            <person name="Pinto D."/>
            <person name="Vollmers J."/>
            <person name="Rivas-Marin E."/>
            <person name="Kohn T."/>
            <person name="Peeters S.H."/>
            <person name="Heuer A."/>
            <person name="Rast P."/>
            <person name="Oberbeckmann S."/>
            <person name="Bunk B."/>
            <person name="Jeske O."/>
            <person name="Meyerdierks A."/>
            <person name="Storesund J.E."/>
            <person name="Kallscheuer N."/>
            <person name="Luecker S."/>
            <person name="Lage O.M."/>
            <person name="Pohl T."/>
            <person name="Merkel B.J."/>
            <person name="Hornburger P."/>
            <person name="Mueller R.-W."/>
            <person name="Bruemmer F."/>
            <person name="Labrenz M."/>
            <person name="Spormann A.M."/>
            <person name="Op den Camp H."/>
            <person name="Overmann J."/>
            <person name="Amann R."/>
            <person name="Jetten M.S.M."/>
            <person name="Mascher T."/>
            <person name="Medema M.H."/>
            <person name="Devos D.P."/>
            <person name="Kaster A.-K."/>
            <person name="Ovreas L."/>
            <person name="Rohde M."/>
            <person name="Galperin M.Y."/>
            <person name="Jogler C."/>
        </authorList>
    </citation>
    <scope>NUCLEOTIDE SEQUENCE [LARGE SCALE GENOMIC DNA]</scope>
    <source>
        <strain evidence="3 4">V202</strain>
    </source>
</reference>
<dbReference type="InterPro" id="IPR010496">
    <property type="entry name" value="AL/BT2_dom"/>
</dbReference>
<evidence type="ECO:0000313" key="3">
    <source>
        <dbReference type="EMBL" id="QDU10492.1"/>
    </source>
</evidence>
<sequence precursor="true">MKRLWIAFGLVGICIFHASQVGCAEDPNQLTKQEKLQGFKSLFNGKDLKGWKHSGNWRVEEGVISRGGKGGSLVYQTRPMPDDFELVFEWKVADGSNSGVYYRPGQYEYQILDNAKHPDGKNPRTSAASIYFCMPPSHDATRPVGQWNKGRIKCKGTVIQHWLNGEKVIDLDYTDPRYAWQVGLLANRGGDLADRGANLSLQDHGDPVWYRGVKMRMIPKDEKLDRSSIKPAKVSDTAMAAEQRKLQRIMENRARQKQKK</sequence>
<protein>
    <recommendedName>
        <fullName evidence="2">3-keto-alpha-glucoside-1,2-lyase/3-keto-2-hydroxy-glucal hydratase domain-containing protein</fullName>
    </recommendedName>
</protein>
<feature type="signal peptide" evidence="1">
    <location>
        <begin position="1"/>
        <end position="24"/>
    </location>
</feature>
<proteinExistence type="predicted"/>